<feature type="compositionally biased region" description="Polar residues" evidence="1">
    <location>
        <begin position="103"/>
        <end position="120"/>
    </location>
</feature>
<dbReference type="OrthoDB" id="2628454at2"/>
<dbReference type="Proteomes" id="UP000256869">
    <property type="component" value="Unassembled WGS sequence"/>
</dbReference>
<evidence type="ECO:0000313" key="4">
    <source>
        <dbReference type="Proteomes" id="UP000256869"/>
    </source>
</evidence>
<evidence type="ECO:0000313" key="3">
    <source>
        <dbReference type="EMBL" id="RED65824.1"/>
    </source>
</evidence>
<protein>
    <submittedName>
        <fullName evidence="3">Uncharacterized protein</fullName>
    </submittedName>
</protein>
<keyword evidence="4" id="KW-1185">Reference proteome</keyword>
<dbReference type="AlphaFoldDB" id="A0A3D9IVW6"/>
<proteinExistence type="predicted"/>
<sequence length="242" mass="25937">MIKPKKKSRKLLNNQIVALCAIIVMVMTATACFSDKTSESIQSPTPSASSTATDPIMDSQEPSETSEIGIVTENTDSPEESTNTTPSATPTPTPPIETNEVTQPQTSPSNSNTAEPQETTVVLSEDEIALKLKIDTKFENEISSLRNECKAKSDGLIQDMVEELTSNEEATLVTLQAKFLGKLITAESGCDSSFKALVTDATDEYEEAGIPVSELPAWESQYSKQKSAVRASAISKLAAALK</sequence>
<dbReference type="RefSeq" id="WP_115990801.1">
    <property type="nucleotide sequence ID" value="NZ_QRDY01000001.1"/>
</dbReference>
<keyword evidence="2" id="KW-0732">Signal</keyword>
<dbReference type="PROSITE" id="PS51257">
    <property type="entry name" value="PROKAR_LIPOPROTEIN"/>
    <property type="match status" value="1"/>
</dbReference>
<name>A0A3D9IVW6_9BACL</name>
<gene>
    <name evidence="3" type="ORF">DFP95_101316</name>
</gene>
<reference evidence="3 4" key="1">
    <citation type="submission" date="2018-07" db="EMBL/GenBank/DDBJ databases">
        <title>Genomic Encyclopedia of Type Strains, Phase III (KMG-III): the genomes of soil and plant-associated and newly described type strains.</title>
        <authorList>
            <person name="Whitman W."/>
        </authorList>
    </citation>
    <scope>NUCLEOTIDE SEQUENCE [LARGE SCALE GENOMIC DNA]</scope>
    <source>
        <strain evidence="3 4">CECT 8236</strain>
    </source>
</reference>
<dbReference type="EMBL" id="QRDY01000001">
    <property type="protein sequence ID" value="RED65824.1"/>
    <property type="molecule type" value="Genomic_DNA"/>
</dbReference>
<evidence type="ECO:0000256" key="2">
    <source>
        <dbReference type="SAM" id="SignalP"/>
    </source>
</evidence>
<comment type="caution">
    <text evidence="3">The sequence shown here is derived from an EMBL/GenBank/DDBJ whole genome shotgun (WGS) entry which is preliminary data.</text>
</comment>
<feature type="compositionally biased region" description="Low complexity" evidence="1">
    <location>
        <begin position="43"/>
        <end position="53"/>
    </location>
</feature>
<organism evidence="3 4">
    <name type="scientific">Cohnella lupini</name>
    <dbReference type="NCBI Taxonomy" id="1294267"/>
    <lineage>
        <taxon>Bacteria</taxon>
        <taxon>Bacillati</taxon>
        <taxon>Bacillota</taxon>
        <taxon>Bacilli</taxon>
        <taxon>Bacillales</taxon>
        <taxon>Paenibacillaceae</taxon>
        <taxon>Cohnella</taxon>
    </lineage>
</organism>
<feature type="region of interest" description="Disordered" evidence="1">
    <location>
        <begin position="37"/>
        <end position="120"/>
    </location>
</feature>
<feature type="signal peptide" evidence="2">
    <location>
        <begin position="1"/>
        <end position="31"/>
    </location>
</feature>
<evidence type="ECO:0000256" key="1">
    <source>
        <dbReference type="SAM" id="MobiDB-lite"/>
    </source>
</evidence>
<accession>A0A3D9IVW6</accession>
<feature type="compositionally biased region" description="Low complexity" evidence="1">
    <location>
        <begin position="72"/>
        <end position="88"/>
    </location>
</feature>
<feature type="chain" id="PRO_5017547522" evidence="2">
    <location>
        <begin position="32"/>
        <end position="242"/>
    </location>
</feature>